<dbReference type="Pfam" id="PF05276">
    <property type="entry name" value="SH3BP5"/>
    <property type="match status" value="1"/>
</dbReference>
<comment type="similarity">
    <text evidence="1">Belongs to the SH3BP5 family.</text>
</comment>
<evidence type="ECO:0000256" key="3">
    <source>
        <dbReference type="SAM" id="MobiDB-lite"/>
    </source>
</evidence>
<organism evidence="4 5">
    <name type="scientific">Prorocentrum cordatum</name>
    <dbReference type="NCBI Taxonomy" id="2364126"/>
    <lineage>
        <taxon>Eukaryota</taxon>
        <taxon>Sar</taxon>
        <taxon>Alveolata</taxon>
        <taxon>Dinophyceae</taxon>
        <taxon>Prorocentrales</taxon>
        <taxon>Prorocentraceae</taxon>
        <taxon>Prorocentrum</taxon>
    </lineage>
</organism>
<evidence type="ECO:0000256" key="1">
    <source>
        <dbReference type="ARBA" id="ARBA00007796"/>
    </source>
</evidence>
<evidence type="ECO:0000313" key="5">
    <source>
        <dbReference type="Proteomes" id="UP001189429"/>
    </source>
</evidence>
<accession>A0ABN9VZR4</accession>
<feature type="region of interest" description="Disordered" evidence="3">
    <location>
        <begin position="292"/>
        <end position="356"/>
    </location>
</feature>
<protein>
    <submittedName>
        <fullName evidence="4">Uncharacterized protein</fullName>
    </submittedName>
</protein>
<dbReference type="InterPro" id="IPR007940">
    <property type="entry name" value="SH3BP5"/>
</dbReference>
<keyword evidence="2" id="KW-0175">Coiled coil</keyword>
<feature type="compositionally biased region" description="Low complexity" evidence="3">
    <location>
        <begin position="292"/>
        <end position="319"/>
    </location>
</feature>
<reference evidence="4" key="1">
    <citation type="submission" date="2023-10" db="EMBL/GenBank/DDBJ databases">
        <authorList>
            <person name="Chen Y."/>
            <person name="Shah S."/>
            <person name="Dougan E. K."/>
            <person name="Thang M."/>
            <person name="Chan C."/>
        </authorList>
    </citation>
    <scope>NUCLEOTIDE SEQUENCE [LARGE SCALE GENOMIC DNA]</scope>
</reference>
<gene>
    <name evidence="4" type="ORF">PCOR1329_LOCUS61835</name>
</gene>
<comment type="caution">
    <text evidence="4">The sequence shown here is derived from an EMBL/GenBank/DDBJ whole genome shotgun (WGS) entry which is preliminary data.</text>
</comment>
<proteinExistence type="inferred from homology"/>
<evidence type="ECO:0000256" key="2">
    <source>
        <dbReference type="ARBA" id="ARBA00023054"/>
    </source>
</evidence>
<dbReference type="EMBL" id="CAUYUJ010017789">
    <property type="protein sequence ID" value="CAK0877927.1"/>
    <property type="molecule type" value="Genomic_DNA"/>
</dbReference>
<name>A0ABN9VZR4_9DINO</name>
<dbReference type="Proteomes" id="UP001189429">
    <property type="component" value="Unassembled WGS sequence"/>
</dbReference>
<sequence length="356" mass="37747">MGAPLAPSGEFAEEVAPGVDGELAQLERELTREVPSLLEALGRASDEAGLCERRAGEARRRHEALLEQRAACYEDLRARHGAAVDAVRPYFDAAQVLNAASHRVQGATRELCAASSEQLRAEAELRQVEHRLQLGAHRVELQPEQQDGLLCATARVLRCKQERGGRERERARALREQEEAQEALEAWRAQIGDAGRAAVAVGPPCRSGWSALLLQQGVLQQHQLTLASEQNRIGALDERAGLVREQYAALLRELDRINLAVHASPLAERSHAPPLQPWAAAATEAAAAAPWGAAPAPASGGLAEPAGPRAAPAGGAAAARPPPGGGREPQEAGRFGRCATTGMRPDPGTDAINLAI</sequence>
<evidence type="ECO:0000313" key="4">
    <source>
        <dbReference type="EMBL" id="CAK0877927.1"/>
    </source>
</evidence>
<keyword evidence="5" id="KW-1185">Reference proteome</keyword>